<keyword evidence="2" id="KW-1185">Reference proteome</keyword>
<proteinExistence type="predicted"/>
<feature type="signal peptide" evidence="1">
    <location>
        <begin position="1"/>
        <end position="19"/>
    </location>
</feature>
<dbReference type="GeneID" id="118279565"/>
<gene>
    <name evidence="3" type="primary">LOC118279565</name>
</gene>
<accession>A0A9R0E3Q7</accession>
<evidence type="ECO:0000313" key="3">
    <source>
        <dbReference type="RefSeq" id="XP_050558414.1"/>
    </source>
</evidence>
<name>A0A9R0E3Q7_SPOFR</name>
<organism evidence="2 3">
    <name type="scientific">Spodoptera frugiperda</name>
    <name type="common">Fall armyworm</name>
    <dbReference type="NCBI Taxonomy" id="7108"/>
    <lineage>
        <taxon>Eukaryota</taxon>
        <taxon>Metazoa</taxon>
        <taxon>Ecdysozoa</taxon>
        <taxon>Arthropoda</taxon>
        <taxon>Hexapoda</taxon>
        <taxon>Insecta</taxon>
        <taxon>Pterygota</taxon>
        <taxon>Neoptera</taxon>
        <taxon>Endopterygota</taxon>
        <taxon>Lepidoptera</taxon>
        <taxon>Glossata</taxon>
        <taxon>Ditrysia</taxon>
        <taxon>Noctuoidea</taxon>
        <taxon>Noctuidae</taxon>
        <taxon>Amphipyrinae</taxon>
        <taxon>Spodoptera</taxon>
    </lineage>
</organism>
<dbReference type="AlphaFoldDB" id="A0A9R0E3Q7"/>
<sequence>MNIKLFSVCLYNLIQIISAQVLRQDVASLDILNNLQYIPLADLIRSKRQFNNPPVNLNKNANLPNGLGNGMPFGNVLPKNINNNGIINGRTLPFNLPFSNNINIGPQNRILPNINGINNNAFTINNLPASNNVIENLNNLPNPGNILPNNNPLPNILPNINQVPNVLPSFEKEPCNVLPSLCNNGLPQSNLPFSNVLPSTNLPNSNILPSNNNLPNINLMPTNSLPNVLPQNNLPNGNVMPINNLPYNDVLPSNNLPINTLLPNLENFRITGFQFADGVTNFNGIPQNNLPIGNLNNNVNKMPAFNIIPDTVQRIPEELSPINNCQNHNGNTGSNSVPINLPFNDGFSSCNLPIGNIPSPITSEPQYINYYAKGNGMPDARNVIGNPMPVTNHQLNGIPFNNGIPLANNPLIGTTVMPVNPLPPSNNIILIDPIEAYLQNVISSGILNNNHNQCTTPQVPVNNFQYEYLNSNMPVIPNFPENDCQADFVFNNLNLAQEIVKSLKIEGLENLPFLNGLPVAGITETVTVLNSPCM</sequence>
<keyword evidence="1" id="KW-0732">Signal</keyword>
<protein>
    <submittedName>
        <fullName evidence="3">Uncharacterized protein</fullName>
    </submittedName>
</protein>
<reference evidence="3" key="1">
    <citation type="submission" date="2025-08" db="UniProtKB">
        <authorList>
            <consortium name="RefSeq"/>
        </authorList>
    </citation>
    <scope>IDENTIFICATION</scope>
    <source>
        <tissue evidence="3">Whole larval tissue</tissue>
    </source>
</reference>
<feature type="chain" id="PRO_5040434169" evidence="1">
    <location>
        <begin position="20"/>
        <end position="534"/>
    </location>
</feature>
<dbReference type="Proteomes" id="UP000829999">
    <property type="component" value="Chromosome 22"/>
</dbReference>
<evidence type="ECO:0000256" key="1">
    <source>
        <dbReference type="SAM" id="SignalP"/>
    </source>
</evidence>
<dbReference type="OrthoDB" id="7485251at2759"/>
<evidence type="ECO:0000313" key="2">
    <source>
        <dbReference type="Proteomes" id="UP000829999"/>
    </source>
</evidence>
<dbReference type="RefSeq" id="XP_050558414.1">
    <property type="nucleotide sequence ID" value="XM_050702457.1"/>
</dbReference>